<feature type="transmembrane region" description="Helical" evidence="9">
    <location>
        <begin position="13"/>
        <end position="33"/>
    </location>
</feature>
<dbReference type="PROSITE" id="PS50928">
    <property type="entry name" value="ABC_TM1"/>
    <property type="match status" value="1"/>
</dbReference>
<evidence type="ECO:0000256" key="4">
    <source>
        <dbReference type="ARBA" id="ARBA00022475"/>
    </source>
</evidence>
<dbReference type="GO" id="GO:0005886">
    <property type="term" value="C:plasma membrane"/>
    <property type="evidence" value="ECO:0007669"/>
    <property type="project" value="UniProtKB-SubCell"/>
</dbReference>
<evidence type="ECO:0000256" key="8">
    <source>
        <dbReference type="ARBA" id="ARBA00023136"/>
    </source>
</evidence>
<dbReference type="CDD" id="cd06261">
    <property type="entry name" value="TM_PBP2"/>
    <property type="match status" value="1"/>
</dbReference>
<sequence length="237" mass="25326">MIDWQPVILSLKVAVVSLLFIFVLGIATALLMTRKQFPGKAVIESLITMPMVLPPVVTGFALLLLIGKNGPVGKLMTAWFDVQLMFTQTAAVLAAVVIAFPLMYQSAKAALQSIDNSLEDAARTLGASELRVILTVTLPLAVPGLVAGGVLAFSRALGEFGATIMIAGNIPGKTQTIPIAIYFAAESNDLTEAGYYVAVISIITFGAILWLNTWSKKHSWYPGTIRGGRPHRVNSDN</sequence>
<keyword evidence="3 9" id="KW-0813">Transport</keyword>
<keyword evidence="5 10" id="KW-0500">Molybdenum</keyword>
<keyword evidence="13" id="KW-1185">Reference proteome</keyword>
<evidence type="ECO:0000313" key="12">
    <source>
        <dbReference type="EMBL" id="SDM23758.1"/>
    </source>
</evidence>
<dbReference type="GO" id="GO:0015098">
    <property type="term" value="F:molybdate ion transmembrane transporter activity"/>
    <property type="evidence" value="ECO:0007669"/>
    <property type="project" value="UniProtKB-UniRule"/>
</dbReference>
<feature type="transmembrane region" description="Helical" evidence="9">
    <location>
        <begin position="193"/>
        <end position="211"/>
    </location>
</feature>
<keyword evidence="8 9" id="KW-0472">Membrane</keyword>
<feature type="domain" description="ABC transmembrane type-1" evidence="11">
    <location>
        <begin position="7"/>
        <end position="209"/>
    </location>
</feature>
<feature type="transmembrane region" description="Helical" evidence="9">
    <location>
        <begin position="86"/>
        <end position="104"/>
    </location>
</feature>
<dbReference type="PANTHER" id="PTHR30183:SF3">
    <property type="entry name" value="MOLYBDENUM TRANSPORT SYSTEM PERMEASE PROTEIN MODB"/>
    <property type="match status" value="1"/>
</dbReference>
<name>A0A1G9RKL1_9FIRM</name>
<keyword evidence="4 10" id="KW-1003">Cell membrane</keyword>
<evidence type="ECO:0000313" key="13">
    <source>
        <dbReference type="Proteomes" id="UP000214880"/>
    </source>
</evidence>
<dbReference type="NCBIfam" id="TIGR02141">
    <property type="entry name" value="modB_ABC"/>
    <property type="match status" value="1"/>
</dbReference>
<proteinExistence type="inferred from homology"/>
<reference evidence="12 13" key="1">
    <citation type="submission" date="2016-10" db="EMBL/GenBank/DDBJ databases">
        <authorList>
            <person name="de Groot N.N."/>
        </authorList>
    </citation>
    <scope>NUCLEOTIDE SEQUENCE [LARGE SCALE GENOMIC DNA]</scope>
    <source>
        <strain evidence="12 13">DSM 1736</strain>
    </source>
</reference>
<comment type="similarity">
    <text evidence="2 10">Belongs to the binding-protein-dependent transport system permease family. CysTW subfamily.</text>
</comment>
<dbReference type="Proteomes" id="UP000214880">
    <property type="component" value="Unassembled WGS sequence"/>
</dbReference>
<dbReference type="SUPFAM" id="SSF161098">
    <property type="entry name" value="MetI-like"/>
    <property type="match status" value="1"/>
</dbReference>
<dbReference type="InterPro" id="IPR035906">
    <property type="entry name" value="MetI-like_sf"/>
</dbReference>
<dbReference type="Pfam" id="PF00528">
    <property type="entry name" value="BPD_transp_1"/>
    <property type="match status" value="1"/>
</dbReference>
<dbReference type="InterPro" id="IPR049783">
    <property type="entry name" value="ABC_perm_TupB-like"/>
</dbReference>
<evidence type="ECO:0000256" key="6">
    <source>
        <dbReference type="ARBA" id="ARBA00022692"/>
    </source>
</evidence>
<dbReference type="STRING" id="146817.SAMN04488502_10323"/>
<evidence type="ECO:0000256" key="3">
    <source>
        <dbReference type="ARBA" id="ARBA00022448"/>
    </source>
</evidence>
<comment type="function">
    <text evidence="10">Part of the binding-protein-dependent transport system for molybdenum; probably responsible for the translocation of the substrate across the membrane.</text>
</comment>
<accession>A0A1G9RKL1</accession>
<dbReference type="Gene3D" id="1.10.3720.10">
    <property type="entry name" value="MetI-like"/>
    <property type="match status" value="1"/>
</dbReference>
<dbReference type="AlphaFoldDB" id="A0A1G9RKL1"/>
<dbReference type="NCBIfam" id="NF038017">
    <property type="entry name" value="ABC_perm1"/>
    <property type="match status" value="1"/>
</dbReference>
<organism evidence="12 13">
    <name type="scientific">Dendrosporobacter quercicolus</name>
    <dbReference type="NCBI Taxonomy" id="146817"/>
    <lineage>
        <taxon>Bacteria</taxon>
        <taxon>Bacillati</taxon>
        <taxon>Bacillota</taxon>
        <taxon>Negativicutes</taxon>
        <taxon>Selenomonadales</taxon>
        <taxon>Sporomusaceae</taxon>
        <taxon>Dendrosporobacter</taxon>
    </lineage>
</organism>
<dbReference type="InterPro" id="IPR000515">
    <property type="entry name" value="MetI-like"/>
</dbReference>
<evidence type="ECO:0000256" key="10">
    <source>
        <dbReference type="RuleBase" id="RU365097"/>
    </source>
</evidence>
<evidence type="ECO:0000256" key="2">
    <source>
        <dbReference type="ARBA" id="ARBA00007069"/>
    </source>
</evidence>
<evidence type="ECO:0000256" key="1">
    <source>
        <dbReference type="ARBA" id="ARBA00004651"/>
    </source>
</evidence>
<dbReference type="InterPro" id="IPR011867">
    <property type="entry name" value="ModB_ABC"/>
</dbReference>
<evidence type="ECO:0000259" key="11">
    <source>
        <dbReference type="PROSITE" id="PS50928"/>
    </source>
</evidence>
<feature type="transmembrane region" description="Helical" evidence="9">
    <location>
        <begin position="45"/>
        <end position="66"/>
    </location>
</feature>
<keyword evidence="7 9" id="KW-1133">Transmembrane helix</keyword>
<keyword evidence="6 9" id="KW-0812">Transmembrane</keyword>
<evidence type="ECO:0000256" key="9">
    <source>
        <dbReference type="RuleBase" id="RU363032"/>
    </source>
</evidence>
<evidence type="ECO:0000256" key="5">
    <source>
        <dbReference type="ARBA" id="ARBA00022505"/>
    </source>
</evidence>
<protein>
    <recommendedName>
        <fullName evidence="10">Molybdenum transport system permease</fullName>
    </recommendedName>
</protein>
<evidence type="ECO:0000256" key="7">
    <source>
        <dbReference type="ARBA" id="ARBA00022989"/>
    </source>
</evidence>
<gene>
    <name evidence="12" type="ORF">SAMN04488502_10323</name>
</gene>
<dbReference type="PANTHER" id="PTHR30183">
    <property type="entry name" value="MOLYBDENUM TRANSPORT SYSTEM PERMEASE PROTEIN MODB"/>
    <property type="match status" value="1"/>
</dbReference>
<feature type="transmembrane region" description="Helical" evidence="9">
    <location>
        <begin position="132"/>
        <end position="153"/>
    </location>
</feature>
<dbReference type="OrthoDB" id="9795403at2"/>
<dbReference type="EMBL" id="FNHB01000003">
    <property type="protein sequence ID" value="SDM23758.1"/>
    <property type="molecule type" value="Genomic_DNA"/>
</dbReference>
<comment type="subcellular location">
    <subcellularLocation>
        <location evidence="1 9">Cell membrane</location>
        <topology evidence="1 9">Multi-pass membrane protein</topology>
    </subcellularLocation>
</comment>